<dbReference type="GO" id="GO:0046914">
    <property type="term" value="F:transition metal ion binding"/>
    <property type="evidence" value="ECO:0007669"/>
    <property type="project" value="InterPro"/>
</dbReference>
<dbReference type="InterPro" id="IPR004232">
    <property type="entry name" value="CN_Hdrtase_a/SCN_Hdrlase_g"/>
</dbReference>
<keyword evidence="5" id="KW-1185">Reference proteome</keyword>
<protein>
    <submittedName>
        <fullName evidence="4">Nitrile hydratase subunit alpha</fullName>
    </submittedName>
</protein>
<organism evidence="4 5">
    <name type="scientific">Actinomadura rudentiformis</name>
    <dbReference type="NCBI Taxonomy" id="359158"/>
    <lineage>
        <taxon>Bacteria</taxon>
        <taxon>Bacillati</taxon>
        <taxon>Actinomycetota</taxon>
        <taxon>Actinomycetes</taxon>
        <taxon>Streptosporangiales</taxon>
        <taxon>Thermomonosporaceae</taxon>
        <taxon>Actinomadura</taxon>
    </lineage>
</organism>
<name>A0A6H9Z132_9ACTN</name>
<dbReference type="Gene3D" id="3.90.330.10">
    <property type="entry name" value="Nitrile hydratase alpha /Thiocyanate hydrolase gamma"/>
    <property type="match status" value="1"/>
</dbReference>
<keyword evidence="1" id="KW-0479">Metal-binding</keyword>
<sequence length="230" mass="24735">MSYGSRHATCGASGTIPSPSTSGSRTLSHAEGGNSESHADLPVAARVRRLEERVVAAGLTTDADLDAYLTKFLERASPMNGARLVARAWTDPAFRERMLADGNSAAAELGVGSADPARQGFQLRVVENTATVHNVVVCTLCSCYPLALLGPSPSWYKSHAYRARVVREPRVVLAEFGLELPEELEIAVWDSNSEARYMVLPRRPDGTADLDDEALTRLVTREGLIGTALV</sequence>
<evidence type="ECO:0000313" key="4">
    <source>
        <dbReference type="EMBL" id="KAB2348328.1"/>
    </source>
</evidence>
<dbReference type="SUPFAM" id="SSF56209">
    <property type="entry name" value="Nitrile hydratase alpha chain"/>
    <property type="match status" value="1"/>
</dbReference>
<dbReference type="GO" id="GO:0003824">
    <property type="term" value="F:catalytic activity"/>
    <property type="evidence" value="ECO:0007669"/>
    <property type="project" value="InterPro"/>
</dbReference>
<dbReference type="InterPro" id="IPR036648">
    <property type="entry name" value="CN_Hdrase_a/SCN_Hdrase_g_sf"/>
</dbReference>
<proteinExistence type="predicted"/>
<accession>A0A6H9Z132</accession>
<reference evidence="4 5" key="1">
    <citation type="submission" date="2019-09" db="EMBL/GenBank/DDBJ databases">
        <title>Actinomadura physcomitrii sp. nov., a novel actinomycete isolated from moss [Physcomitrium sphaericum (Ludw) Fuernr].</title>
        <authorList>
            <person name="Zhuang X."/>
            <person name="Liu C."/>
        </authorList>
    </citation>
    <scope>NUCLEOTIDE SEQUENCE [LARGE SCALE GENOMIC DNA]</scope>
    <source>
        <strain evidence="4 5">HMC1</strain>
    </source>
</reference>
<evidence type="ECO:0000256" key="1">
    <source>
        <dbReference type="ARBA" id="ARBA00022723"/>
    </source>
</evidence>
<dbReference type="EMBL" id="WBMT01000007">
    <property type="protein sequence ID" value="KAB2348328.1"/>
    <property type="molecule type" value="Genomic_DNA"/>
</dbReference>
<comment type="caution">
    <text evidence="4">The sequence shown here is derived from an EMBL/GenBank/DDBJ whole genome shotgun (WGS) entry which is preliminary data.</text>
</comment>
<feature type="domain" description="Nitrile hydratase alpha/Thiocyanate hydrolase gamma" evidence="3">
    <location>
        <begin position="43"/>
        <end position="228"/>
    </location>
</feature>
<dbReference type="Pfam" id="PF02979">
    <property type="entry name" value="NHase_alpha"/>
    <property type="match status" value="1"/>
</dbReference>
<dbReference type="AlphaFoldDB" id="A0A6H9Z132"/>
<dbReference type="OrthoDB" id="528553at2"/>
<feature type="compositionally biased region" description="Low complexity" evidence="2">
    <location>
        <begin position="13"/>
        <end position="24"/>
    </location>
</feature>
<gene>
    <name evidence="4" type="ORF">F8566_16090</name>
</gene>
<feature type="region of interest" description="Disordered" evidence="2">
    <location>
        <begin position="1"/>
        <end position="40"/>
    </location>
</feature>
<evidence type="ECO:0000259" key="3">
    <source>
        <dbReference type="Pfam" id="PF02979"/>
    </source>
</evidence>
<dbReference type="Proteomes" id="UP000468735">
    <property type="component" value="Unassembled WGS sequence"/>
</dbReference>
<evidence type="ECO:0000256" key="2">
    <source>
        <dbReference type="SAM" id="MobiDB-lite"/>
    </source>
</evidence>
<evidence type="ECO:0000313" key="5">
    <source>
        <dbReference type="Proteomes" id="UP000468735"/>
    </source>
</evidence>